<dbReference type="AlphaFoldDB" id="A0A3N0E293"/>
<evidence type="ECO:0000256" key="1">
    <source>
        <dbReference type="ARBA" id="ARBA00009013"/>
    </source>
</evidence>
<dbReference type="OrthoDB" id="3428850at2"/>
<dbReference type="PANTHER" id="PTHR33495">
    <property type="entry name" value="ANTI-SIGMA FACTOR ANTAGONIST TM_1081-RELATED-RELATED"/>
    <property type="match status" value="1"/>
</dbReference>
<dbReference type="InterPro" id="IPR036513">
    <property type="entry name" value="STAS_dom_sf"/>
</dbReference>
<dbReference type="Pfam" id="PF01740">
    <property type="entry name" value="STAS"/>
    <property type="match status" value="1"/>
</dbReference>
<dbReference type="InterPro" id="IPR003658">
    <property type="entry name" value="Anti-sigma_ant"/>
</dbReference>
<dbReference type="SUPFAM" id="SSF52091">
    <property type="entry name" value="SpoIIaa-like"/>
    <property type="match status" value="1"/>
</dbReference>
<dbReference type="PANTHER" id="PTHR33495:SF2">
    <property type="entry name" value="ANTI-SIGMA FACTOR ANTAGONIST TM_1081-RELATED"/>
    <property type="match status" value="1"/>
</dbReference>
<proteinExistence type="inferred from homology"/>
<accession>A0A3N0E293</accession>
<dbReference type="PROSITE" id="PS50801">
    <property type="entry name" value="STAS"/>
    <property type="match status" value="1"/>
</dbReference>
<gene>
    <name evidence="4" type="ORF">EFW17_20920</name>
</gene>
<evidence type="ECO:0000313" key="4">
    <source>
        <dbReference type="EMBL" id="RNL81962.1"/>
    </source>
</evidence>
<evidence type="ECO:0000259" key="3">
    <source>
        <dbReference type="PROSITE" id="PS50801"/>
    </source>
</evidence>
<organism evidence="4 5">
    <name type="scientific">Halostreptopolyspora alba</name>
    <dbReference type="NCBI Taxonomy" id="2487137"/>
    <lineage>
        <taxon>Bacteria</taxon>
        <taxon>Bacillati</taxon>
        <taxon>Actinomycetota</taxon>
        <taxon>Actinomycetes</taxon>
        <taxon>Streptosporangiales</taxon>
        <taxon>Nocardiopsidaceae</taxon>
        <taxon>Halostreptopolyspora</taxon>
    </lineage>
</organism>
<feature type="domain" description="STAS" evidence="3">
    <location>
        <begin position="81"/>
        <end position="180"/>
    </location>
</feature>
<protein>
    <recommendedName>
        <fullName evidence="2">Anti-sigma factor antagonist</fullName>
    </recommendedName>
</protein>
<evidence type="ECO:0000313" key="5">
    <source>
        <dbReference type="Proteomes" id="UP000269198"/>
    </source>
</evidence>
<dbReference type="InterPro" id="IPR002645">
    <property type="entry name" value="STAS_dom"/>
</dbReference>
<keyword evidence="5" id="KW-1185">Reference proteome</keyword>
<evidence type="ECO:0000256" key="2">
    <source>
        <dbReference type="RuleBase" id="RU003749"/>
    </source>
</evidence>
<comment type="caution">
    <text evidence="4">The sequence shown here is derived from an EMBL/GenBank/DDBJ whole genome shotgun (WGS) entry which is preliminary data.</text>
</comment>
<dbReference type="Gene3D" id="3.30.750.24">
    <property type="entry name" value="STAS domain"/>
    <property type="match status" value="1"/>
</dbReference>
<dbReference type="GO" id="GO:0043856">
    <property type="term" value="F:anti-sigma factor antagonist activity"/>
    <property type="evidence" value="ECO:0007669"/>
    <property type="project" value="InterPro"/>
</dbReference>
<comment type="similarity">
    <text evidence="1 2">Belongs to the anti-sigma-factor antagonist family.</text>
</comment>
<dbReference type="EMBL" id="RJMB01000028">
    <property type="protein sequence ID" value="RNL81962.1"/>
    <property type="molecule type" value="Genomic_DNA"/>
</dbReference>
<name>A0A3N0E293_9ACTN</name>
<reference evidence="4 5" key="1">
    <citation type="submission" date="2018-11" db="EMBL/GenBank/DDBJ databases">
        <title>The genome draft of YIM 96095.</title>
        <authorList>
            <person name="Tang S.-K."/>
            <person name="Chunyu W.-X."/>
            <person name="Feng Y.-Z."/>
        </authorList>
    </citation>
    <scope>NUCLEOTIDE SEQUENCE [LARGE SCALE GENOMIC DNA]</scope>
    <source>
        <strain evidence="4 5">YIM 96095</strain>
    </source>
</reference>
<dbReference type="CDD" id="cd07043">
    <property type="entry name" value="STAS_anti-anti-sigma_factors"/>
    <property type="match status" value="1"/>
</dbReference>
<dbReference type="NCBIfam" id="TIGR00377">
    <property type="entry name" value="ant_ant_sig"/>
    <property type="match status" value="1"/>
</dbReference>
<dbReference type="Proteomes" id="UP000269198">
    <property type="component" value="Unassembled WGS sequence"/>
</dbReference>
<sequence length="195" mass="21452">MSRPLLVSARKRPWSGVTWNLGRCCAVLSRTRILWNSPRVDSEALRSSSRGCNGEVTRGCKERRSCVSGRDRERFECAEAIVVPVTGEIDIATADGMRDQLLHAATRSRGACVVVDLAGVHFFDASAVRALMAVYRVLTRDGRHMVLAEPADVASRTLQALGLDRIFEIYPIVEMALMHARSARLTSGRRSAGPE</sequence>